<keyword evidence="3" id="KW-1185">Reference proteome</keyword>
<feature type="signal peptide" evidence="1">
    <location>
        <begin position="1"/>
        <end position="21"/>
    </location>
</feature>
<feature type="chain" id="PRO_5032652741" evidence="1">
    <location>
        <begin position="22"/>
        <end position="225"/>
    </location>
</feature>
<protein>
    <submittedName>
        <fullName evidence="2">Uncharacterized protein</fullName>
    </submittedName>
</protein>
<dbReference type="OrthoDB" id="6783729at2759"/>
<evidence type="ECO:0000256" key="1">
    <source>
        <dbReference type="SAM" id="SignalP"/>
    </source>
</evidence>
<dbReference type="EMBL" id="JAACXV010014493">
    <property type="protein sequence ID" value="KAF7266864.1"/>
    <property type="molecule type" value="Genomic_DNA"/>
</dbReference>
<dbReference type="AlphaFoldDB" id="A0A834M6I9"/>
<comment type="caution">
    <text evidence="2">The sequence shown here is derived from an EMBL/GenBank/DDBJ whole genome shotgun (WGS) entry which is preliminary data.</text>
</comment>
<evidence type="ECO:0000313" key="3">
    <source>
        <dbReference type="Proteomes" id="UP000625711"/>
    </source>
</evidence>
<gene>
    <name evidence="2" type="ORF">GWI33_019887</name>
</gene>
<keyword evidence="1" id="KW-0732">Signal</keyword>
<accession>A0A834M6I9</accession>
<evidence type="ECO:0000313" key="2">
    <source>
        <dbReference type="EMBL" id="KAF7266864.1"/>
    </source>
</evidence>
<dbReference type="Proteomes" id="UP000625711">
    <property type="component" value="Unassembled WGS sequence"/>
</dbReference>
<name>A0A834M6I9_RHYFE</name>
<organism evidence="2 3">
    <name type="scientific">Rhynchophorus ferrugineus</name>
    <name type="common">Red palm weevil</name>
    <name type="synonym">Curculio ferrugineus</name>
    <dbReference type="NCBI Taxonomy" id="354439"/>
    <lineage>
        <taxon>Eukaryota</taxon>
        <taxon>Metazoa</taxon>
        <taxon>Ecdysozoa</taxon>
        <taxon>Arthropoda</taxon>
        <taxon>Hexapoda</taxon>
        <taxon>Insecta</taxon>
        <taxon>Pterygota</taxon>
        <taxon>Neoptera</taxon>
        <taxon>Endopterygota</taxon>
        <taxon>Coleoptera</taxon>
        <taxon>Polyphaga</taxon>
        <taxon>Cucujiformia</taxon>
        <taxon>Curculionidae</taxon>
        <taxon>Dryophthorinae</taxon>
        <taxon>Rhynchophorus</taxon>
    </lineage>
</organism>
<reference evidence="2" key="1">
    <citation type="submission" date="2020-08" db="EMBL/GenBank/DDBJ databases">
        <title>Genome sequencing and assembly of the red palm weevil Rhynchophorus ferrugineus.</title>
        <authorList>
            <person name="Dias G.B."/>
            <person name="Bergman C.M."/>
            <person name="Manee M."/>
        </authorList>
    </citation>
    <scope>NUCLEOTIDE SEQUENCE</scope>
    <source>
        <strain evidence="2">AA-2017</strain>
        <tissue evidence="2">Whole larva</tissue>
    </source>
</reference>
<proteinExistence type="predicted"/>
<sequence>MFRNAICVVIFLLLMDLKVISNKPVYEEEKVTPTHNQNNDLSSTKSLLNILYGPSEIIEPETDTSKHYRLFKIKEYYDFLPFSWLENDRHFEDKLLRLEIEDMGNPDVFNINLKRIDPESTKNLVKSHSKRSLDNVFLYGKALVKESYVKRDIHDFLNEEIGDDVPKLLVRRDLGDGLPASPQLLDDFSDVCDTESPGNNNFRTAYVPFFKINKYFIRKWRLDDI</sequence>